<evidence type="ECO:0000313" key="1">
    <source>
        <dbReference type="EMBL" id="CNI16796.1"/>
    </source>
</evidence>
<sequence length="132" mass="15105">MGISKTNNQERIDVGSLLTITDHLEALNVANATLVRIESQLTKASDKSSDWYIRATTAHKTWHWFRTQICGQLSVLRQKEKERNINLHISKDQFLIQALRQRVTAEEFEQCVLIANEKATSVHGGFIQNNED</sequence>
<accession>A0A0T9QLK9</accession>
<reference evidence="1 2" key="1">
    <citation type="submission" date="2015-03" db="EMBL/GenBank/DDBJ databases">
        <authorList>
            <person name="Murphy D."/>
        </authorList>
    </citation>
    <scope>NUCLEOTIDE SEQUENCE [LARGE SCALE GENOMIC DNA]</scope>
    <source>
        <strain evidence="1 2">Y233</strain>
    </source>
</reference>
<organism evidence="1 2">
    <name type="scientific">Yersinia similis</name>
    <dbReference type="NCBI Taxonomy" id="367190"/>
    <lineage>
        <taxon>Bacteria</taxon>
        <taxon>Pseudomonadati</taxon>
        <taxon>Pseudomonadota</taxon>
        <taxon>Gammaproteobacteria</taxon>
        <taxon>Enterobacterales</taxon>
        <taxon>Yersiniaceae</taxon>
        <taxon>Yersinia</taxon>
    </lineage>
</organism>
<evidence type="ECO:0000313" key="2">
    <source>
        <dbReference type="Proteomes" id="UP000038204"/>
    </source>
</evidence>
<dbReference type="AlphaFoldDB" id="A0A0T9QLK9"/>
<protein>
    <submittedName>
        <fullName evidence="1">Uncharacterized protein</fullName>
    </submittedName>
</protein>
<proteinExistence type="predicted"/>
<gene>
    <name evidence="1" type="ORF">ERS008667_02614</name>
</gene>
<name>A0A0T9QLK9_9GAMM</name>
<dbReference type="Proteomes" id="UP000038204">
    <property type="component" value="Unassembled WGS sequence"/>
</dbReference>
<dbReference type="EMBL" id="CQBK01000018">
    <property type="protein sequence ID" value="CNI16796.1"/>
    <property type="molecule type" value="Genomic_DNA"/>
</dbReference>